<protein>
    <recommendedName>
        <fullName evidence="5">LPS export ABC transporter periplasmic protein LptC</fullName>
    </recommendedName>
</protein>
<dbReference type="EMBL" id="BMJQ01000012">
    <property type="protein sequence ID" value="GGF34191.1"/>
    <property type="molecule type" value="Genomic_DNA"/>
</dbReference>
<dbReference type="AlphaFoldDB" id="A0A8J2YWY3"/>
<proteinExistence type="predicted"/>
<keyword evidence="2" id="KW-1133">Transmembrane helix</keyword>
<dbReference type="NCBIfam" id="TIGR04409">
    <property type="entry name" value="LptC_YrbK"/>
    <property type="match status" value="1"/>
</dbReference>
<dbReference type="Proteomes" id="UP000646365">
    <property type="component" value="Unassembled WGS sequence"/>
</dbReference>
<gene>
    <name evidence="3" type="ORF">GCM10011611_45530</name>
</gene>
<dbReference type="InterPro" id="IPR010664">
    <property type="entry name" value="LipoPS_assembly_LptC-rel"/>
</dbReference>
<name>A0A8J2YWY3_9PROT</name>
<dbReference type="Gene3D" id="2.60.450.10">
    <property type="entry name" value="Lipopolysaccharide (LPS) transport protein A like domain"/>
    <property type="match status" value="1"/>
</dbReference>
<reference evidence="3" key="2">
    <citation type="submission" date="2020-09" db="EMBL/GenBank/DDBJ databases">
        <authorList>
            <person name="Sun Q."/>
            <person name="Zhou Y."/>
        </authorList>
    </citation>
    <scope>NUCLEOTIDE SEQUENCE</scope>
    <source>
        <strain evidence="3">CGMCC 1.15725</strain>
    </source>
</reference>
<evidence type="ECO:0008006" key="5">
    <source>
        <dbReference type="Google" id="ProtNLM"/>
    </source>
</evidence>
<keyword evidence="2" id="KW-0472">Membrane</keyword>
<evidence type="ECO:0000256" key="2">
    <source>
        <dbReference type="SAM" id="Phobius"/>
    </source>
</evidence>
<evidence type="ECO:0000313" key="4">
    <source>
        <dbReference type="Proteomes" id="UP000646365"/>
    </source>
</evidence>
<sequence>MTDHPRSSAGETPTIGLGTRRSSGQVQRHAVRYSRFVGWAKLVLPIGAGGLLLALAAWPYISQGVNRLKFVFPKLDSAQVRDLRMVNPRFSGVDKEKRPFTLTADTARQNQENADLIGLEVPKADIMTKEGAWVVVTGKTGVYQPNSHFLDLYNDVTLFHDKGYEFHTQQARVNLDAGSAEGDQPVDGVGPAGTITGQGFRILKKGETVLFTGKSKLVMNAASGEAK</sequence>
<feature type="transmembrane region" description="Helical" evidence="2">
    <location>
        <begin position="42"/>
        <end position="61"/>
    </location>
</feature>
<keyword evidence="2" id="KW-0812">Transmembrane</keyword>
<accession>A0A8J2YWY3</accession>
<reference evidence="3" key="1">
    <citation type="journal article" date="2014" name="Int. J. Syst. Evol. Microbiol.">
        <title>Complete genome sequence of Corynebacterium casei LMG S-19264T (=DSM 44701T), isolated from a smear-ripened cheese.</title>
        <authorList>
            <consortium name="US DOE Joint Genome Institute (JGI-PGF)"/>
            <person name="Walter F."/>
            <person name="Albersmeier A."/>
            <person name="Kalinowski J."/>
            <person name="Ruckert C."/>
        </authorList>
    </citation>
    <scope>NUCLEOTIDE SEQUENCE</scope>
    <source>
        <strain evidence="3">CGMCC 1.15725</strain>
    </source>
</reference>
<comment type="caution">
    <text evidence="3">The sequence shown here is derived from an EMBL/GenBank/DDBJ whole genome shotgun (WGS) entry which is preliminary data.</text>
</comment>
<evidence type="ECO:0000313" key="3">
    <source>
        <dbReference type="EMBL" id="GGF34191.1"/>
    </source>
</evidence>
<dbReference type="GO" id="GO:0015221">
    <property type="term" value="F:lipopolysaccharide transmembrane transporter activity"/>
    <property type="evidence" value="ECO:0007669"/>
    <property type="project" value="InterPro"/>
</dbReference>
<keyword evidence="4" id="KW-1185">Reference proteome</keyword>
<dbReference type="InterPro" id="IPR026265">
    <property type="entry name" value="LptC"/>
</dbReference>
<dbReference type="Pfam" id="PF06835">
    <property type="entry name" value="LptC"/>
    <property type="match status" value="1"/>
</dbReference>
<feature type="region of interest" description="Disordered" evidence="1">
    <location>
        <begin position="1"/>
        <end position="23"/>
    </location>
</feature>
<evidence type="ECO:0000256" key="1">
    <source>
        <dbReference type="SAM" id="MobiDB-lite"/>
    </source>
</evidence>
<dbReference type="RefSeq" id="WP_189050053.1">
    <property type="nucleotide sequence ID" value="NZ_BMJQ01000012.1"/>
</dbReference>
<dbReference type="GO" id="GO:0005886">
    <property type="term" value="C:plasma membrane"/>
    <property type="evidence" value="ECO:0007669"/>
    <property type="project" value="InterPro"/>
</dbReference>
<organism evidence="3 4">
    <name type="scientific">Aliidongia dinghuensis</name>
    <dbReference type="NCBI Taxonomy" id="1867774"/>
    <lineage>
        <taxon>Bacteria</taxon>
        <taxon>Pseudomonadati</taxon>
        <taxon>Pseudomonadota</taxon>
        <taxon>Alphaproteobacteria</taxon>
        <taxon>Rhodospirillales</taxon>
        <taxon>Dongiaceae</taxon>
        <taxon>Aliidongia</taxon>
    </lineage>
</organism>